<evidence type="ECO:0000256" key="2">
    <source>
        <dbReference type="ARBA" id="ARBA00022737"/>
    </source>
</evidence>
<organism evidence="5 6">
    <name type="scientific">Saccharothrix xinjiangensis</name>
    <dbReference type="NCBI Taxonomy" id="204798"/>
    <lineage>
        <taxon>Bacteria</taxon>
        <taxon>Bacillati</taxon>
        <taxon>Actinomycetota</taxon>
        <taxon>Actinomycetes</taxon>
        <taxon>Pseudonocardiales</taxon>
        <taxon>Pseudonocardiaceae</taxon>
        <taxon>Saccharothrix</taxon>
    </lineage>
</organism>
<dbReference type="PROSITE" id="PS00678">
    <property type="entry name" value="WD_REPEATS_1"/>
    <property type="match status" value="2"/>
</dbReference>
<dbReference type="PRINTS" id="PR00320">
    <property type="entry name" value="GPROTEINBRPT"/>
</dbReference>
<feature type="repeat" description="WD" evidence="3">
    <location>
        <begin position="941"/>
        <end position="974"/>
    </location>
</feature>
<feature type="repeat" description="WD" evidence="3">
    <location>
        <begin position="818"/>
        <end position="849"/>
    </location>
</feature>
<feature type="repeat" description="WD" evidence="3">
    <location>
        <begin position="983"/>
        <end position="1024"/>
    </location>
</feature>
<evidence type="ECO:0000256" key="3">
    <source>
        <dbReference type="PROSITE-ProRule" id="PRU00221"/>
    </source>
</evidence>
<feature type="repeat" description="WD" evidence="3">
    <location>
        <begin position="732"/>
        <end position="764"/>
    </location>
</feature>
<dbReference type="SMART" id="SM00530">
    <property type="entry name" value="HTH_XRE"/>
    <property type="match status" value="1"/>
</dbReference>
<dbReference type="InterPro" id="IPR049052">
    <property type="entry name" value="nSTAND1"/>
</dbReference>
<feature type="repeat" description="WD" evidence="3">
    <location>
        <begin position="776"/>
        <end position="817"/>
    </location>
</feature>
<feature type="repeat" description="WD" evidence="3">
    <location>
        <begin position="1067"/>
        <end position="1108"/>
    </location>
</feature>
<dbReference type="Gene3D" id="2.130.10.10">
    <property type="entry name" value="YVTN repeat-like/Quinoprotein amine dehydrogenase"/>
    <property type="match status" value="4"/>
</dbReference>
<accession>A0ABV9Y0C7</accession>
<dbReference type="SMART" id="SM00320">
    <property type="entry name" value="WD40"/>
    <property type="match status" value="14"/>
</dbReference>
<evidence type="ECO:0000259" key="4">
    <source>
        <dbReference type="SMART" id="SM00530"/>
    </source>
</evidence>
<dbReference type="PROSITE" id="PS50082">
    <property type="entry name" value="WD_REPEATS_2"/>
    <property type="match status" value="12"/>
</dbReference>
<dbReference type="EMBL" id="JBHSJB010000017">
    <property type="protein sequence ID" value="MFC5056029.1"/>
    <property type="molecule type" value="Genomic_DNA"/>
</dbReference>
<dbReference type="InterPro" id="IPR001387">
    <property type="entry name" value="Cro/C1-type_HTH"/>
</dbReference>
<dbReference type="InterPro" id="IPR020472">
    <property type="entry name" value="WD40_PAC1"/>
</dbReference>
<name>A0ABV9Y0C7_9PSEU</name>
<dbReference type="Pfam" id="PF00400">
    <property type="entry name" value="WD40"/>
    <property type="match status" value="11"/>
</dbReference>
<comment type="caution">
    <text evidence="5">The sequence shown here is derived from an EMBL/GenBank/DDBJ whole genome shotgun (WGS) entry which is preliminary data.</text>
</comment>
<feature type="repeat" description="WD" evidence="3">
    <location>
        <begin position="864"/>
        <end position="888"/>
    </location>
</feature>
<feature type="repeat" description="WD" evidence="3">
    <location>
        <begin position="1025"/>
        <end position="1066"/>
    </location>
</feature>
<feature type="repeat" description="WD" evidence="3">
    <location>
        <begin position="1150"/>
        <end position="1191"/>
    </location>
</feature>
<dbReference type="SUPFAM" id="SSF69322">
    <property type="entry name" value="Tricorn protease domain 2"/>
    <property type="match status" value="1"/>
</dbReference>
<dbReference type="InterPro" id="IPR015943">
    <property type="entry name" value="WD40/YVTN_repeat-like_dom_sf"/>
</dbReference>
<dbReference type="PANTHER" id="PTHR19848:SF8">
    <property type="entry name" value="F-BOX AND WD REPEAT DOMAIN CONTAINING 7"/>
    <property type="match status" value="1"/>
</dbReference>
<dbReference type="Pfam" id="PF20703">
    <property type="entry name" value="nSTAND1"/>
    <property type="match status" value="1"/>
</dbReference>
<evidence type="ECO:0000313" key="6">
    <source>
        <dbReference type="Proteomes" id="UP001595833"/>
    </source>
</evidence>
<evidence type="ECO:0000256" key="1">
    <source>
        <dbReference type="ARBA" id="ARBA00022574"/>
    </source>
</evidence>
<sequence length="1336" mass="141916">MPCTLAVFTVLASWSQSMTSGHSPSHSHAWQSPAMPDRPSVSADAEVIVMSGIATAAANRIPIFRADLFAMEFLLDRCEPLMCSTDRLCTIGRWTLDNRSCTIPLGVEGGGALPRGERPLGDEDDELVRFARDLRRLREEVGQPSYRELGARAHVSASALSAAAGGRKLPSLTIVLAYVRACDGDSGEWEKRWHEVAAELARQTEPEPLDPAARAPYVGLSAFQESDADLFFGRGDLLAKLSARVRANRLVAVVGASGAGKSSLLRAGLLPELRAGTSVVITMTPGRHPIEECAIQFAAPLGSSPATLLDDLSEGGRGLHRLVRQALTSRPNDAELILIVDQFEEVFTLCGDQRERSRFIELLVTAAAAENSRVRIVLGVRADFYGHCSRYPGLVDVLQDHQVVVGPMSGQDLRDAITKPAIRVNCSVESALLATLCTHADSEVGVLPLLSHALLETWRRRRGNSLSLAGFQATGGIDGALRQTAEAVYHSFEPRQRQVAADLFLRLTALGEGTADTKRRITRAELDGQDADLALVLERLATARLLTLDRDTVEIAHEALIRSWPRLCEWLTEDREALHLHRRLTESAADWDSHGRDPGLLYRGARLAAWERRPETALNDQEREFLTACRAGALREHAAARRRRNLVVMGLSCALVVVSLLAGLAVVQADRVATERDLASHRQQVATARAELARQPELGLSLAVRAFDSSPSAEAAAVLRQAVAEFRGRAALDTGQGYLSGLAVSSSGAKLASAGYDGTVRIWDRAGDVLGKEPTVLATGGPVAGVDFSPDGLLLATVGSGGAATLWDVGSGAPRRALPGHTGNVNAVAFGPAGQLATGGDDGTVRLWDPAATEPRVLPAPGRVLSLAFDPSGQRLAVGGDDRAIRMWPVGTPGDPDVLVGHTHHVKALVFSHDDGRLASAGGDGAVRVWHLGGERPPEVFDSHTSELTSVVFGPDGRSVVTGGSDGVLRLWDMTARTEPFELRGHAGGVAGVRFSPDGTRLISAGTDGTLRLWDPAGGEVLALPAGHQGPALDTAVTPDETTVVSGGYDGTVRVWRTGSGGSPTVLQGDQATVLRVAVSADGRRAAALAENWVIRVWDTGSGTLLLTQPSSPDALGVALSPDGLLVSSSGPEGSVHLWRVDEPTRPTVLRGHRHSVRRTAFSPDGGRLVSASDDGTLRVWDTRTGVPLHVLGAGQDRIMWSAEFSRDGTGIVAGTQDGTVLLWAADGSGPPVVLRGHEGMVWDVAYSPDGRWIASTGSDKTVRFWPVGNGQAPIVVRWSGPMAPSVAYGRNAQRLVSAHADGVTRLWTCDSCAPIEQVRALAAQRTERGLPPANA</sequence>
<dbReference type="RefSeq" id="WP_344039688.1">
    <property type="nucleotide sequence ID" value="NZ_BAAAKE010000018.1"/>
</dbReference>
<dbReference type="Gene3D" id="1.10.260.40">
    <property type="entry name" value="lambda repressor-like DNA-binding domains"/>
    <property type="match status" value="1"/>
</dbReference>
<dbReference type="InterPro" id="IPR027417">
    <property type="entry name" value="P-loop_NTPase"/>
</dbReference>
<dbReference type="SUPFAM" id="SSF52540">
    <property type="entry name" value="P-loop containing nucleoside triphosphate hydrolases"/>
    <property type="match status" value="1"/>
</dbReference>
<dbReference type="InterPro" id="IPR019775">
    <property type="entry name" value="WD40_repeat_CS"/>
</dbReference>
<feature type="repeat" description="WD" evidence="3">
    <location>
        <begin position="1235"/>
        <end position="1276"/>
    </location>
</feature>
<gene>
    <name evidence="5" type="ORF">ACFPFM_20010</name>
</gene>
<protein>
    <recommendedName>
        <fullName evidence="4">HTH cro/C1-type domain-containing protein</fullName>
    </recommendedName>
</protein>
<feature type="domain" description="HTH cro/C1-type" evidence="4">
    <location>
        <begin position="133"/>
        <end position="189"/>
    </location>
</feature>
<dbReference type="Gene3D" id="3.40.50.300">
    <property type="entry name" value="P-loop containing nucleotide triphosphate hydrolases"/>
    <property type="match status" value="1"/>
</dbReference>
<keyword evidence="1 3" id="KW-0853">WD repeat</keyword>
<evidence type="ECO:0000313" key="5">
    <source>
        <dbReference type="EMBL" id="MFC5056029.1"/>
    </source>
</evidence>
<dbReference type="CDD" id="cd00200">
    <property type="entry name" value="WD40"/>
    <property type="match status" value="2"/>
</dbReference>
<dbReference type="InterPro" id="IPR010982">
    <property type="entry name" value="Lambda_DNA-bd_dom_sf"/>
</dbReference>
<dbReference type="InterPro" id="IPR001680">
    <property type="entry name" value="WD40_rpt"/>
</dbReference>
<keyword evidence="6" id="KW-1185">Reference proteome</keyword>
<feature type="repeat" description="WD" evidence="3">
    <location>
        <begin position="1193"/>
        <end position="1224"/>
    </location>
</feature>
<dbReference type="SUPFAM" id="SSF50978">
    <property type="entry name" value="WD40 repeat-like"/>
    <property type="match status" value="2"/>
</dbReference>
<dbReference type="PROSITE" id="PS50294">
    <property type="entry name" value="WD_REPEATS_REGION"/>
    <property type="match status" value="9"/>
</dbReference>
<feature type="repeat" description="WD" evidence="3">
    <location>
        <begin position="899"/>
        <end position="932"/>
    </location>
</feature>
<keyword evidence="2" id="KW-0677">Repeat</keyword>
<proteinExistence type="predicted"/>
<dbReference type="Proteomes" id="UP001595833">
    <property type="component" value="Unassembled WGS sequence"/>
</dbReference>
<dbReference type="InterPro" id="IPR036322">
    <property type="entry name" value="WD40_repeat_dom_sf"/>
</dbReference>
<reference evidence="6" key="1">
    <citation type="journal article" date="2019" name="Int. J. Syst. Evol. Microbiol.">
        <title>The Global Catalogue of Microorganisms (GCM) 10K type strain sequencing project: providing services to taxonomists for standard genome sequencing and annotation.</title>
        <authorList>
            <consortium name="The Broad Institute Genomics Platform"/>
            <consortium name="The Broad Institute Genome Sequencing Center for Infectious Disease"/>
            <person name="Wu L."/>
            <person name="Ma J."/>
        </authorList>
    </citation>
    <scope>NUCLEOTIDE SEQUENCE [LARGE SCALE GENOMIC DNA]</scope>
    <source>
        <strain evidence="6">KCTC 12848</strain>
    </source>
</reference>
<dbReference type="PANTHER" id="PTHR19848">
    <property type="entry name" value="WD40 REPEAT PROTEIN"/>
    <property type="match status" value="1"/>
</dbReference>